<feature type="transmembrane region" description="Helical" evidence="1">
    <location>
        <begin position="12"/>
        <end position="34"/>
    </location>
</feature>
<evidence type="ECO:0000313" key="5">
    <source>
        <dbReference type="Proteomes" id="UP000309937"/>
    </source>
</evidence>
<dbReference type="Proteomes" id="UP000303027">
    <property type="component" value="Unassembled WGS sequence"/>
</dbReference>
<dbReference type="EMBL" id="BFXY01000081">
    <property type="protein sequence ID" value="GDH46922.1"/>
    <property type="molecule type" value="Genomic_DNA"/>
</dbReference>
<name>A0A0B1JHQ3_ECOLX</name>
<keyword evidence="1" id="KW-1133">Transmembrane helix</keyword>
<organism evidence="2 4">
    <name type="scientific">Escherichia coli</name>
    <dbReference type="NCBI Taxonomy" id="562"/>
    <lineage>
        <taxon>Bacteria</taxon>
        <taxon>Pseudomonadati</taxon>
        <taxon>Pseudomonadota</taxon>
        <taxon>Gammaproteobacteria</taxon>
        <taxon>Enterobacterales</taxon>
        <taxon>Enterobacteriaceae</taxon>
        <taxon>Escherichia</taxon>
    </lineage>
</organism>
<comment type="caution">
    <text evidence="2">The sequence shown here is derived from an EMBL/GenBank/DDBJ whole genome shotgun (WGS) entry which is preliminary data.</text>
</comment>
<dbReference type="RefSeq" id="WP_024166254.1">
    <property type="nucleotide sequence ID" value="NZ_BFKI01000085.1"/>
</dbReference>
<keyword evidence="1" id="KW-0812">Transmembrane</keyword>
<proteinExistence type="predicted"/>
<feature type="transmembrane region" description="Helical" evidence="1">
    <location>
        <begin position="118"/>
        <end position="135"/>
    </location>
</feature>
<protein>
    <submittedName>
        <fullName evidence="2">Membrane protein</fullName>
    </submittedName>
</protein>
<feature type="transmembrane region" description="Helical" evidence="1">
    <location>
        <begin position="54"/>
        <end position="77"/>
    </location>
</feature>
<sequence length="237" mass="27672">MDDSTLLRNSSLFIAYMGCLGWGSAYFYGWGTSFYYGFPWWVVGAGVDDVARSLFYAVTVIVIFLTGWGVGIVFFLGIKQKNNIQNLSFIRLFLAILLLFIPPVLEFSVIHQYVEPDVLIFCVIAVFIITLFVRSGRKLISVKCFSEVSFIRHHRIEFMMAGFMIYFWTFSLIAGWYKPQFKREYQSIHYDNVWYYVLARYDDRLVLSKSYRSGSTKFVILNSGHIDDFEINIVRVR</sequence>
<evidence type="ECO:0000256" key="1">
    <source>
        <dbReference type="SAM" id="Phobius"/>
    </source>
</evidence>
<evidence type="ECO:0000313" key="2">
    <source>
        <dbReference type="EMBL" id="GDH46922.1"/>
    </source>
</evidence>
<keyword evidence="1" id="KW-0472">Membrane</keyword>
<reference evidence="2 4" key="1">
    <citation type="submission" date="2018-04" db="EMBL/GenBank/DDBJ databases">
        <title>Large scale genomics of bovine and human commensal E. coli to reveal the emerging process of EHEC.</title>
        <authorList>
            <person name="Arimizu Y."/>
            <person name="Ogura Y."/>
        </authorList>
    </citation>
    <scope>NUCLEOTIDE SEQUENCE [LARGE SCALE GENOMIC DNA]</scope>
    <source>
        <strain evidence="2 4">KK-P061</strain>
    </source>
</reference>
<feature type="transmembrane region" description="Helical" evidence="1">
    <location>
        <begin position="156"/>
        <end position="177"/>
    </location>
</feature>
<gene>
    <name evidence="2" type="ORF">BvCmsKKP061_02900</name>
    <name evidence="3" type="ORF">C9Z68_23450</name>
</gene>
<dbReference type="EMBL" id="RRGJ01000056">
    <property type="protein sequence ID" value="TJQ08538.1"/>
    <property type="molecule type" value="Genomic_DNA"/>
</dbReference>
<dbReference type="AlphaFoldDB" id="A0A0B1JHQ3"/>
<reference evidence="3 5" key="2">
    <citation type="submission" date="2018-12" db="EMBL/GenBank/DDBJ databases">
        <title>Food and Water Safety Consortium.</title>
        <authorList>
            <person name="Tyson S."/>
            <person name="Peterson C.-L."/>
            <person name="Olson A."/>
            <person name="Tyler S."/>
            <person name="Cabral J."/>
            <person name="Lynch T."/>
            <person name="Knox N."/>
            <person name="Van Domselaar G."/>
            <person name="Graham M."/>
        </authorList>
    </citation>
    <scope>NUCLEOTIDE SEQUENCE [LARGE SCALE GENOMIC DNA]</scope>
    <source>
        <strain evidence="3 5">FWSEC0118</strain>
    </source>
</reference>
<accession>A0A0B1JHQ3</accession>
<feature type="transmembrane region" description="Helical" evidence="1">
    <location>
        <begin position="89"/>
        <end position="112"/>
    </location>
</feature>
<evidence type="ECO:0000313" key="4">
    <source>
        <dbReference type="Proteomes" id="UP000303027"/>
    </source>
</evidence>
<dbReference type="Proteomes" id="UP000309937">
    <property type="component" value="Unassembled WGS sequence"/>
</dbReference>
<evidence type="ECO:0000313" key="3">
    <source>
        <dbReference type="EMBL" id="TJQ08538.1"/>
    </source>
</evidence>